<dbReference type="eggNOG" id="COG3434">
    <property type="taxonomic scope" value="Bacteria"/>
</dbReference>
<dbReference type="SUPFAM" id="SSF141868">
    <property type="entry name" value="EAL domain-like"/>
    <property type="match status" value="1"/>
</dbReference>
<sequence>MSENSRTASHRPVFFSKQPIMDSDRRIWGYELLGGEIQQGIFTVFPEHEAAATSLGSSAYFRLQEDMDRGKRVMVAFDAESIILGIPRALPAKAGVVRVSQEATKTEGVPEELRALKKDGYTIAIDCSHANRPDKECMLLADVVCVDFSVKAAVIACSRGDASSTMLARGIRDNDMFEAARRMGVGLYQGPFFKEPEITEGQGLSSHKVARIELMAILESPDPDLKGVAEAVKADVSLTFRLISLLNSSAFGFRQKIESVDHAVNLLGWNQTRSWLRAVLVADMAGQSEGSQELALISMQRARFLQQLTAHYDYWGFNPETLFLLGMFSLLDAILGIPMQEVTDMLPLTSSLKESLTGDPNNEHRPLFDLMEALEDADWNTLHEMVPRLGFEPDVVRSLYSEAMDWAASFFAVQSGPTA</sequence>
<dbReference type="Proteomes" id="UP000002710">
    <property type="component" value="Chromosome"/>
</dbReference>
<dbReference type="PROSITE" id="PS51833">
    <property type="entry name" value="HDOD"/>
    <property type="match status" value="1"/>
</dbReference>
<dbReference type="PANTHER" id="PTHR33525:SF4">
    <property type="entry name" value="CYCLIC DI-GMP PHOSPHODIESTERASE CDGJ"/>
    <property type="match status" value="1"/>
</dbReference>
<feature type="domain" description="HDOD" evidence="1">
    <location>
        <begin position="204"/>
        <end position="395"/>
    </location>
</feature>
<dbReference type="EMBL" id="CP000112">
    <property type="protein sequence ID" value="ABB39878.1"/>
    <property type="molecule type" value="Genomic_DNA"/>
</dbReference>
<dbReference type="PIRSF" id="PIRSF003180">
    <property type="entry name" value="DiGMPpdiest_YuxH"/>
    <property type="match status" value="1"/>
</dbReference>
<evidence type="ECO:0000313" key="2">
    <source>
        <dbReference type="EMBL" id="ABB39878.1"/>
    </source>
</evidence>
<dbReference type="STRING" id="207559.Dde_3084"/>
<organism evidence="2 3">
    <name type="scientific">Oleidesulfovibrio alaskensis (strain ATCC BAA-1058 / DSM 17464 / G20)</name>
    <name type="common">Desulfovibrio alaskensis</name>
    <dbReference type="NCBI Taxonomy" id="207559"/>
    <lineage>
        <taxon>Bacteria</taxon>
        <taxon>Pseudomonadati</taxon>
        <taxon>Thermodesulfobacteriota</taxon>
        <taxon>Desulfovibrionia</taxon>
        <taxon>Desulfovibrionales</taxon>
        <taxon>Desulfovibrionaceae</taxon>
        <taxon>Oleidesulfovibrio</taxon>
    </lineage>
</organism>
<dbReference type="InterPro" id="IPR013976">
    <property type="entry name" value="HDOD"/>
</dbReference>
<evidence type="ECO:0000313" key="3">
    <source>
        <dbReference type="Proteomes" id="UP000002710"/>
    </source>
</evidence>
<gene>
    <name evidence="2" type="ordered locus">Dde_3084</name>
</gene>
<accession>Q30WR8</accession>
<keyword evidence="3" id="KW-1185">Reference proteome</keyword>
<dbReference type="GO" id="GO:0016787">
    <property type="term" value="F:hydrolase activity"/>
    <property type="evidence" value="ECO:0007669"/>
    <property type="project" value="UniProtKB-KW"/>
</dbReference>
<keyword evidence="2" id="KW-0378">Hydrolase</keyword>
<dbReference type="KEGG" id="dde:Dde_3084"/>
<dbReference type="SUPFAM" id="SSF109604">
    <property type="entry name" value="HD-domain/PDEase-like"/>
    <property type="match status" value="1"/>
</dbReference>
<dbReference type="InterPro" id="IPR014408">
    <property type="entry name" value="dGMP_Pdiesterase_EAL/HD-GYP"/>
</dbReference>
<proteinExistence type="predicted"/>
<dbReference type="InterPro" id="IPR035919">
    <property type="entry name" value="EAL_sf"/>
</dbReference>
<protein>
    <submittedName>
        <fullName evidence="2">Diguanylate phosphodiesterase metal dependent hydrolase domain-containing protein</fullName>
    </submittedName>
</protein>
<dbReference type="PANTHER" id="PTHR33525">
    <property type="match status" value="1"/>
</dbReference>
<reference evidence="2 3" key="1">
    <citation type="journal article" date="2011" name="J. Bacteriol.">
        <title>Complete genome sequence and updated annotation of Desulfovibrio alaskensis G20.</title>
        <authorList>
            <person name="Hauser L.J."/>
            <person name="Land M.L."/>
            <person name="Brown S.D."/>
            <person name="Larimer F."/>
            <person name="Keller K.L."/>
            <person name="Rapp-Giles B.J."/>
            <person name="Price M.N."/>
            <person name="Lin M."/>
            <person name="Bruce D.C."/>
            <person name="Detter J.C."/>
            <person name="Tapia R."/>
            <person name="Han C.S."/>
            <person name="Goodwin L.A."/>
            <person name="Cheng J.F."/>
            <person name="Pitluck S."/>
            <person name="Copeland A."/>
            <person name="Lucas S."/>
            <person name="Nolan M."/>
            <person name="Lapidus A.L."/>
            <person name="Palumbo A.V."/>
            <person name="Wall J.D."/>
        </authorList>
    </citation>
    <scope>NUCLEOTIDE SEQUENCE [LARGE SCALE GENOMIC DNA]</scope>
    <source>
        <strain evidence="3">ATCC BAA 1058 / DSM 17464 / G20</strain>
    </source>
</reference>
<dbReference type="HOGENOM" id="CLU_044951_2_0_7"/>
<dbReference type="InterPro" id="IPR052340">
    <property type="entry name" value="RNase_Y/CdgJ"/>
</dbReference>
<name>Q30WR8_OLEA2</name>
<dbReference type="Gene3D" id="1.10.3210.10">
    <property type="entry name" value="Hypothetical protein af1432"/>
    <property type="match status" value="1"/>
</dbReference>
<evidence type="ECO:0000259" key="1">
    <source>
        <dbReference type="PROSITE" id="PS51833"/>
    </source>
</evidence>
<dbReference type="Pfam" id="PF08668">
    <property type="entry name" value="HDOD"/>
    <property type="match status" value="1"/>
</dbReference>
<dbReference type="AlphaFoldDB" id="Q30WR8"/>